<dbReference type="Pfam" id="PF00364">
    <property type="entry name" value="Biotin_lipoyl"/>
    <property type="match status" value="1"/>
</dbReference>
<keyword evidence="3 6" id="KW-0808">Transferase</keyword>
<evidence type="ECO:0000256" key="6">
    <source>
        <dbReference type="RuleBase" id="RU003423"/>
    </source>
</evidence>
<evidence type="ECO:0000313" key="10">
    <source>
        <dbReference type="Proteomes" id="UP001500620"/>
    </source>
</evidence>
<comment type="similarity">
    <text evidence="2 6">Belongs to the 2-oxoacid dehydrogenase family.</text>
</comment>
<keyword evidence="5 6" id="KW-0012">Acyltransferase</keyword>
<evidence type="ECO:0000259" key="7">
    <source>
        <dbReference type="Pfam" id="PF00198"/>
    </source>
</evidence>
<name>A0ABP8DSE2_9ACTN</name>
<sequence>MREIVLPKLNTNDVTYTLLEWYGDDGDAVTEGAVVALVETSKTAEDILAPAGGVLQRVVGAKRECAHGDVIGYLFDSEAERLAFASTVTADAAEPELVITEPARLLMERTGIDPARVRGLGKAVIRRSDVEALIAAAPAGPRRYELPRQQRAVADVVTRSALSIPAAFTAMWIDTARVRRAKGVGVVELLVRAIGTLRERHPLCFGAYQDDGGVLVPEGAHVAVTVDAGNGLYLPVVRDVAALSLEQIAAALAAMREAARAGTLRAEDLAGANIGLSVTNYADVVLTQPIIPPGMTCMLSLAGTQRTDRFALGIAHDHRVVNGRDAVIVLRDVKRVLETGVT</sequence>
<dbReference type="RefSeq" id="WP_345141023.1">
    <property type="nucleotide sequence ID" value="NZ_BAABAT010000057.1"/>
</dbReference>
<dbReference type="Proteomes" id="UP001500620">
    <property type="component" value="Unassembled WGS sequence"/>
</dbReference>
<gene>
    <name evidence="9" type="ORF">GCM10022255_102510</name>
</gene>
<dbReference type="InterPro" id="IPR050743">
    <property type="entry name" value="2-oxoacid_DH_E2_comp"/>
</dbReference>
<keyword evidence="4 6" id="KW-0450">Lipoyl</keyword>
<comment type="cofactor">
    <cofactor evidence="1 6">
        <name>(R)-lipoate</name>
        <dbReference type="ChEBI" id="CHEBI:83088"/>
    </cofactor>
</comment>
<feature type="domain" description="Lipoyl-binding" evidence="8">
    <location>
        <begin position="14"/>
        <end position="61"/>
    </location>
</feature>
<dbReference type="Gene3D" id="3.30.559.10">
    <property type="entry name" value="Chloramphenicol acetyltransferase-like domain"/>
    <property type="match status" value="1"/>
</dbReference>
<dbReference type="InterPro" id="IPR011053">
    <property type="entry name" value="Single_hybrid_motif"/>
</dbReference>
<evidence type="ECO:0000313" key="9">
    <source>
        <dbReference type="EMBL" id="GAA4262893.1"/>
    </source>
</evidence>
<evidence type="ECO:0000256" key="3">
    <source>
        <dbReference type="ARBA" id="ARBA00022679"/>
    </source>
</evidence>
<reference evidence="10" key="1">
    <citation type="journal article" date="2019" name="Int. J. Syst. Evol. Microbiol.">
        <title>The Global Catalogue of Microorganisms (GCM) 10K type strain sequencing project: providing services to taxonomists for standard genome sequencing and annotation.</title>
        <authorList>
            <consortium name="The Broad Institute Genomics Platform"/>
            <consortium name="The Broad Institute Genome Sequencing Center for Infectious Disease"/>
            <person name="Wu L."/>
            <person name="Ma J."/>
        </authorList>
    </citation>
    <scope>NUCLEOTIDE SEQUENCE [LARGE SCALE GENOMIC DNA]</scope>
    <source>
        <strain evidence="10">JCM 17441</strain>
    </source>
</reference>
<evidence type="ECO:0000256" key="5">
    <source>
        <dbReference type="ARBA" id="ARBA00023315"/>
    </source>
</evidence>
<dbReference type="PROSITE" id="PS00189">
    <property type="entry name" value="LIPOYL"/>
    <property type="match status" value="1"/>
</dbReference>
<dbReference type="EC" id="2.3.1.-" evidence="6"/>
<evidence type="ECO:0000256" key="2">
    <source>
        <dbReference type="ARBA" id="ARBA00007317"/>
    </source>
</evidence>
<comment type="caution">
    <text evidence="9">The sequence shown here is derived from an EMBL/GenBank/DDBJ whole genome shotgun (WGS) entry which is preliminary data.</text>
</comment>
<dbReference type="Gene3D" id="2.40.50.100">
    <property type="match status" value="1"/>
</dbReference>
<evidence type="ECO:0000256" key="4">
    <source>
        <dbReference type="ARBA" id="ARBA00022823"/>
    </source>
</evidence>
<dbReference type="CDD" id="cd06849">
    <property type="entry name" value="lipoyl_domain"/>
    <property type="match status" value="1"/>
</dbReference>
<dbReference type="SUPFAM" id="SSF52777">
    <property type="entry name" value="CoA-dependent acyltransferases"/>
    <property type="match status" value="1"/>
</dbReference>
<feature type="domain" description="2-oxoacid dehydrogenase acyltransferase catalytic" evidence="7">
    <location>
        <begin position="149"/>
        <end position="338"/>
    </location>
</feature>
<protein>
    <recommendedName>
        <fullName evidence="6">Dihydrolipoamide acetyltransferase component of pyruvate dehydrogenase complex</fullName>
        <ecNumber evidence="6">2.3.1.-</ecNumber>
    </recommendedName>
</protein>
<proteinExistence type="inferred from homology"/>
<evidence type="ECO:0000259" key="8">
    <source>
        <dbReference type="Pfam" id="PF00364"/>
    </source>
</evidence>
<accession>A0ABP8DSE2</accession>
<keyword evidence="10" id="KW-1185">Reference proteome</keyword>
<dbReference type="Pfam" id="PF00198">
    <property type="entry name" value="2-oxoacid_dh"/>
    <property type="match status" value="1"/>
</dbReference>
<dbReference type="InterPro" id="IPR000089">
    <property type="entry name" value="Biotin_lipoyl"/>
</dbReference>
<dbReference type="EMBL" id="BAABAT010000057">
    <property type="protein sequence ID" value="GAA4262893.1"/>
    <property type="molecule type" value="Genomic_DNA"/>
</dbReference>
<dbReference type="PANTHER" id="PTHR43178:SF5">
    <property type="entry name" value="LIPOAMIDE ACYLTRANSFERASE COMPONENT OF BRANCHED-CHAIN ALPHA-KETO ACID DEHYDROGENASE COMPLEX, MITOCHONDRIAL"/>
    <property type="match status" value="1"/>
</dbReference>
<dbReference type="InterPro" id="IPR003016">
    <property type="entry name" value="2-oxoA_DH_lipoyl-BS"/>
</dbReference>
<organism evidence="9 10">
    <name type="scientific">Dactylosporangium darangshiense</name>
    <dbReference type="NCBI Taxonomy" id="579108"/>
    <lineage>
        <taxon>Bacteria</taxon>
        <taxon>Bacillati</taxon>
        <taxon>Actinomycetota</taxon>
        <taxon>Actinomycetes</taxon>
        <taxon>Micromonosporales</taxon>
        <taxon>Micromonosporaceae</taxon>
        <taxon>Dactylosporangium</taxon>
    </lineage>
</organism>
<dbReference type="PANTHER" id="PTHR43178">
    <property type="entry name" value="DIHYDROLIPOAMIDE ACETYLTRANSFERASE COMPONENT OF PYRUVATE DEHYDROGENASE COMPLEX"/>
    <property type="match status" value="1"/>
</dbReference>
<evidence type="ECO:0000256" key="1">
    <source>
        <dbReference type="ARBA" id="ARBA00001938"/>
    </source>
</evidence>
<dbReference type="InterPro" id="IPR023213">
    <property type="entry name" value="CAT-like_dom_sf"/>
</dbReference>
<dbReference type="InterPro" id="IPR001078">
    <property type="entry name" value="2-oxoacid_DH_actylTfrase"/>
</dbReference>
<dbReference type="SUPFAM" id="SSF51230">
    <property type="entry name" value="Single hybrid motif"/>
    <property type="match status" value="1"/>
</dbReference>